<dbReference type="PANTHER" id="PTHR32411:SF43">
    <property type="entry name" value="CYSTEINE-RICH REPEAT SECRETORY PROTEIN 38"/>
    <property type="match status" value="1"/>
</dbReference>
<dbReference type="PROSITE" id="PS51473">
    <property type="entry name" value="GNK2"/>
    <property type="match status" value="2"/>
</dbReference>
<accession>A0A6A1VCJ3</accession>
<gene>
    <name evidence="8" type="ORF">CJ030_MR6G010760</name>
</gene>
<evidence type="ECO:0000256" key="5">
    <source>
        <dbReference type="ARBA" id="ARBA00038515"/>
    </source>
</evidence>
<dbReference type="InterPro" id="IPR038408">
    <property type="entry name" value="GNK2_sf"/>
</dbReference>
<organism evidence="8 9">
    <name type="scientific">Morella rubra</name>
    <name type="common">Chinese bayberry</name>
    <dbReference type="NCBI Taxonomy" id="262757"/>
    <lineage>
        <taxon>Eukaryota</taxon>
        <taxon>Viridiplantae</taxon>
        <taxon>Streptophyta</taxon>
        <taxon>Embryophyta</taxon>
        <taxon>Tracheophyta</taxon>
        <taxon>Spermatophyta</taxon>
        <taxon>Magnoliopsida</taxon>
        <taxon>eudicotyledons</taxon>
        <taxon>Gunneridae</taxon>
        <taxon>Pentapetalae</taxon>
        <taxon>rosids</taxon>
        <taxon>fabids</taxon>
        <taxon>Fagales</taxon>
        <taxon>Myricaceae</taxon>
        <taxon>Morella</taxon>
    </lineage>
</organism>
<evidence type="ECO:0000256" key="1">
    <source>
        <dbReference type="ARBA" id="ARBA00004613"/>
    </source>
</evidence>
<dbReference type="PANTHER" id="PTHR32411">
    <property type="entry name" value="CYSTEINE-RICH REPEAT SECRETORY PROTEIN 38-RELATED"/>
    <property type="match status" value="1"/>
</dbReference>
<comment type="caution">
    <text evidence="8">The sequence shown here is derived from an EMBL/GenBank/DDBJ whole genome shotgun (WGS) entry which is preliminary data.</text>
</comment>
<protein>
    <submittedName>
        <fullName evidence="8">Cysteine-rich repeat secretory protein 38</fullName>
    </submittedName>
</protein>
<dbReference type="Pfam" id="PF01657">
    <property type="entry name" value="Stress-antifung"/>
    <property type="match status" value="2"/>
</dbReference>
<proteinExistence type="inferred from homology"/>
<dbReference type="CDD" id="cd23509">
    <property type="entry name" value="Gnk2-like"/>
    <property type="match status" value="2"/>
</dbReference>
<evidence type="ECO:0000256" key="3">
    <source>
        <dbReference type="ARBA" id="ARBA00022729"/>
    </source>
</evidence>
<name>A0A6A1VCJ3_9ROSI</name>
<dbReference type="AlphaFoldDB" id="A0A6A1VCJ3"/>
<dbReference type="EMBL" id="RXIC02000024">
    <property type="protein sequence ID" value="KAB1210464.1"/>
    <property type="molecule type" value="Genomic_DNA"/>
</dbReference>
<evidence type="ECO:0000256" key="6">
    <source>
        <dbReference type="SAM" id="SignalP"/>
    </source>
</evidence>
<comment type="similarity">
    <text evidence="5">Belongs to the cysteine-rich repeat secretory protein family.</text>
</comment>
<sequence>MSSIFTASLLQLTCFFLLLQTVFSAPQNFYSTCSGSENFTSSDPYATNLDELLRHLSYETAFKGFSLGSKGIDQYKAYGLALCYNYVSPANCKSCVGAASKEIVKLCPYSKGAALWYDKCTLKYSNKDFFGKIDYLGYIMCSHENASDPISFKIQKTEFLSQLANNASSIPRMQMTGVVELAGSHKLYGAAQCSRDLLSSDCKECLGRSINEDGCDVALGGRLASGSCNIRFETYNFFNA</sequence>
<dbReference type="GO" id="GO:0005576">
    <property type="term" value="C:extracellular region"/>
    <property type="evidence" value="ECO:0007669"/>
    <property type="project" value="UniProtKB-SubCell"/>
</dbReference>
<evidence type="ECO:0000313" key="8">
    <source>
        <dbReference type="EMBL" id="KAB1210464.1"/>
    </source>
</evidence>
<keyword evidence="3 6" id="KW-0732">Signal</keyword>
<dbReference type="OrthoDB" id="688481at2759"/>
<keyword evidence="4" id="KW-0677">Repeat</keyword>
<keyword evidence="9" id="KW-1185">Reference proteome</keyword>
<evidence type="ECO:0000313" key="9">
    <source>
        <dbReference type="Proteomes" id="UP000516437"/>
    </source>
</evidence>
<feature type="domain" description="Gnk2-homologous" evidence="7">
    <location>
        <begin position="134"/>
        <end position="237"/>
    </location>
</feature>
<feature type="chain" id="PRO_5025644422" evidence="6">
    <location>
        <begin position="25"/>
        <end position="240"/>
    </location>
</feature>
<keyword evidence="2" id="KW-0964">Secreted</keyword>
<dbReference type="InterPro" id="IPR002902">
    <property type="entry name" value="GNK2"/>
</dbReference>
<evidence type="ECO:0000256" key="4">
    <source>
        <dbReference type="ARBA" id="ARBA00022737"/>
    </source>
</evidence>
<dbReference type="Gene3D" id="3.30.430.20">
    <property type="entry name" value="Gnk2 domain, C-X8-C-X2-C motif"/>
    <property type="match status" value="2"/>
</dbReference>
<feature type="signal peptide" evidence="6">
    <location>
        <begin position="1"/>
        <end position="24"/>
    </location>
</feature>
<feature type="domain" description="Gnk2-homologous" evidence="7">
    <location>
        <begin position="27"/>
        <end position="129"/>
    </location>
</feature>
<dbReference type="Proteomes" id="UP000516437">
    <property type="component" value="Chromosome 6"/>
</dbReference>
<reference evidence="8 9" key="1">
    <citation type="journal article" date="2019" name="Plant Biotechnol. J.">
        <title>The red bayberry genome and genetic basis of sex determination.</title>
        <authorList>
            <person name="Jia H.M."/>
            <person name="Jia H.J."/>
            <person name="Cai Q.L."/>
            <person name="Wang Y."/>
            <person name="Zhao H.B."/>
            <person name="Yang W.F."/>
            <person name="Wang G.Y."/>
            <person name="Li Y.H."/>
            <person name="Zhan D.L."/>
            <person name="Shen Y.T."/>
            <person name="Niu Q.F."/>
            <person name="Chang L."/>
            <person name="Qiu J."/>
            <person name="Zhao L."/>
            <person name="Xie H.B."/>
            <person name="Fu W.Y."/>
            <person name="Jin J."/>
            <person name="Li X.W."/>
            <person name="Jiao Y."/>
            <person name="Zhou C.C."/>
            <person name="Tu T."/>
            <person name="Chai C.Y."/>
            <person name="Gao J.L."/>
            <person name="Fan L.J."/>
            <person name="van de Weg E."/>
            <person name="Wang J.Y."/>
            <person name="Gao Z.S."/>
        </authorList>
    </citation>
    <scope>NUCLEOTIDE SEQUENCE [LARGE SCALE GENOMIC DNA]</scope>
    <source>
        <tissue evidence="8">Leaves</tissue>
    </source>
</reference>
<evidence type="ECO:0000259" key="7">
    <source>
        <dbReference type="PROSITE" id="PS51473"/>
    </source>
</evidence>
<comment type="subcellular location">
    <subcellularLocation>
        <location evidence="1">Secreted</location>
    </subcellularLocation>
</comment>
<evidence type="ECO:0000256" key="2">
    <source>
        <dbReference type="ARBA" id="ARBA00022525"/>
    </source>
</evidence>
<dbReference type="InterPro" id="IPR050581">
    <property type="entry name" value="CRR_secretory_protein"/>
</dbReference>